<proteinExistence type="predicted"/>
<dbReference type="Pfam" id="PF13377">
    <property type="entry name" value="Peripla_BP_3"/>
    <property type="match status" value="1"/>
</dbReference>
<accession>A0A0L0JCY6</accession>
<dbReference type="AlphaFoldDB" id="A0A0L0JCY6"/>
<dbReference type="GO" id="GO:0003700">
    <property type="term" value="F:DNA-binding transcription factor activity"/>
    <property type="evidence" value="ECO:0007669"/>
    <property type="project" value="TreeGrafter"/>
</dbReference>
<dbReference type="Gene3D" id="3.40.50.2300">
    <property type="match status" value="1"/>
</dbReference>
<dbReference type="SUPFAM" id="SSF53822">
    <property type="entry name" value="Periplasmic binding protein-like I"/>
    <property type="match status" value="1"/>
</dbReference>
<dbReference type="InterPro" id="IPR046335">
    <property type="entry name" value="LacI/GalR-like_sensor"/>
</dbReference>
<evidence type="ECO:0000256" key="1">
    <source>
        <dbReference type="ARBA" id="ARBA00023015"/>
    </source>
</evidence>
<dbReference type="SUPFAM" id="SSF47413">
    <property type="entry name" value="lambda repressor-like DNA-binding domains"/>
    <property type="match status" value="1"/>
</dbReference>
<sequence length="304" mass="32275">MPMSRVTLSDVAKAAAVSTATVSHALKGTGRTTAHTRDRVRALASALGYDGGSAVPRALGLAVTTYGYTDWNFAEVPFFSRSITAATVAAHRHGYALVTLPCAAPQNLWTALRVAGVVLMDSPADDHVAATRGVLDHLAAQGARRVALLAGPGEEHYTRACVAAYTEWCRRRGQLPQVVQNTLSPHPDGPLDRVLASPERPDAVFGIYDYCGRRALTSAARLGLRVPEDLLVVCASEDPSYAFCDPPVSTLSLAPDISIPAAVTALIDVIETSGRAPEPAVVPTRLTLRASSMRDRERRPGTDD</sequence>
<dbReference type="PATRIC" id="fig|42234.21.peg.9057"/>
<dbReference type="PANTHER" id="PTHR30146:SF153">
    <property type="entry name" value="LACTOSE OPERON REPRESSOR"/>
    <property type="match status" value="1"/>
</dbReference>
<keyword evidence="1" id="KW-0805">Transcription regulation</keyword>
<dbReference type="InterPro" id="IPR028082">
    <property type="entry name" value="Peripla_BP_I"/>
</dbReference>
<dbReference type="Gene3D" id="1.10.260.40">
    <property type="entry name" value="lambda repressor-like DNA-binding domains"/>
    <property type="match status" value="1"/>
</dbReference>
<reference evidence="6" key="1">
    <citation type="submission" date="2014-07" db="EMBL/GenBank/DDBJ databases">
        <title>Genome sequencing of plant-pathogenic Streptomyces species.</title>
        <authorList>
            <person name="Harrison J."/>
            <person name="Sapp M."/>
            <person name="Thwaites R."/>
            <person name="Studholme D.J."/>
        </authorList>
    </citation>
    <scope>NUCLEOTIDE SEQUENCE [LARGE SCALE GENOMIC DNA]</scope>
    <source>
        <strain evidence="6">NCPPB 4445</strain>
    </source>
</reference>
<evidence type="ECO:0000313" key="5">
    <source>
        <dbReference type="EMBL" id="KND23577.1"/>
    </source>
</evidence>
<evidence type="ECO:0000256" key="3">
    <source>
        <dbReference type="ARBA" id="ARBA00023163"/>
    </source>
</evidence>
<keyword evidence="3" id="KW-0804">Transcription</keyword>
<dbReference type="Pfam" id="PF00356">
    <property type="entry name" value="LacI"/>
    <property type="match status" value="1"/>
</dbReference>
<dbReference type="PANTHER" id="PTHR30146">
    <property type="entry name" value="LACI-RELATED TRANSCRIPTIONAL REPRESSOR"/>
    <property type="match status" value="1"/>
</dbReference>
<dbReference type="PROSITE" id="PS00356">
    <property type="entry name" value="HTH_LACI_1"/>
    <property type="match status" value="1"/>
</dbReference>
<dbReference type="GO" id="GO:0000976">
    <property type="term" value="F:transcription cis-regulatory region binding"/>
    <property type="evidence" value="ECO:0007669"/>
    <property type="project" value="TreeGrafter"/>
</dbReference>
<dbReference type="InterPro" id="IPR010982">
    <property type="entry name" value="Lambda_DNA-bd_dom_sf"/>
</dbReference>
<dbReference type="EMBL" id="JPPY01000259">
    <property type="protein sequence ID" value="KND23577.1"/>
    <property type="molecule type" value="Genomic_DNA"/>
</dbReference>
<dbReference type="Proteomes" id="UP000037151">
    <property type="component" value="Unassembled WGS sequence"/>
</dbReference>
<keyword evidence="2" id="KW-0238">DNA-binding</keyword>
<evidence type="ECO:0000259" key="4">
    <source>
        <dbReference type="PROSITE" id="PS50932"/>
    </source>
</evidence>
<evidence type="ECO:0000313" key="6">
    <source>
        <dbReference type="Proteomes" id="UP000037151"/>
    </source>
</evidence>
<gene>
    <name evidence="5" type="ORF">IQ63_44090</name>
</gene>
<dbReference type="PROSITE" id="PS50932">
    <property type="entry name" value="HTH_LACI_2"/>
    <property type="match status" value="1"/>
</dbReference>
<feature type="domain" description="HTH lacI-type" evidence="4">
    <location>
        <begin position="6"/>
        <end position="61"/>
    </location>
</feature>
<organism evidence="5 6">
    <name type="scientific">Streptomyces acidiscabies</name>
    <dbReference type="NCBI Taxonomy" id="42234"/>
    <lineage>
        <taxon>Bacteria</taxon>
        <taxon>Bacillati</taxon>
        <taxon>Actinomycetota</taxon>
        <taxon>Actinomycetes</taxon>
        <taxon>Kitasatosporales</taxon>
        <taxon>Streptomycetaceae</taxon>
        <taxon>Streptomyces</taxon>
    </lineage>
</organism>
<name>A0A0L0JCY6_9ACTN</name>
<evidence type="ECO:0000256" key="2">
    <source>
        <dbReference type="ARBA" id="ARBA00023125"/>
    </source>
</evidence>
<protein>
    <recommendedName>
        <fullName evidence="4">HTH lacI-type domain-containing protein</fullName>
    </recommendedName>
</protein>
<dbReference type="SMART" id="SM00354">
    <property type="entry name" value="HTH_LACI"/>
    <property type="match status" value="1"/>
</dbReference>
<dbReference type="CDD" id="cd01392">
    <property type="entry name" value="HTH_LacI"/>
    <property type="match status" value="1"/>
</dbReference>
<comment type="caution">
    <text evidence="5">The sequence shown here is derived from an EMBL/GenBank/DDBJ whole genome shotgun (WGS) entry which is preliminary data.</text>
</comment>
<dbReference type="InterPro" id="IPR000843">
    <property type="entry name" value="HTH_LacI"/>
</dbReference>